<dbReference type="PANTHER" id="PTHR32091">
    <property type="entry name" value="EUKARYOTIC TRANSLATION INITIATION FACTOR 4B"/>
    <property type="match status" value="1"/>
</dbReference>
<dbReference type="GO" id="GO:0003743">
    <property type="term" value="F:translation initiation factor activity"/>
    <property type="evidence" value="ECO:0007669"/>
    <property type="project" value="InterPro"/>
</dbReference>
<dbReference type="PANTHER" id="PTHR32091:SF20">
    <property type="entry name" value="EUKARYOTIC TRANSLATION INITIATION FACTOR 4B1"/>
    <property type="match status" value="1"/>
</dbReference>
<feature type="compositionally biased region" description="Basic and acidic residues" evidence="1">
    <location>
        <begin position="15"/>
        <end position="25"/>
    </location>
</feature>
<feature type="region of interest" description="Disordered" evidence="1">
    <location>
        <begin position="443"/>
        <end position="572"/>
    </location>
</feature>
<feature type="compositionally biased region" description="Basic and acidic residues" evidence="1">
    <location>
        <begin position="85"/>
        <end position="103"/>
    </location>
</feature>
<feature type="region of interest" description="Disordered" evidence="1">
    <location>
        <begin position="403"/>
        <end position="424"/>
    </location>
</feature>
<dbReference type="InterPro" id="IPR010433">
    <property type="entry name" value="EIF-4B_pln"/>
</dbReference>
<evidence type="ECO:0000256" key="1">
    <source>
        <dbReference type="SAM" id="MobiDB-lite"/>
    </source>
</evidence>
<reference evidence="2" key="1">
    <citation type="submission" date="2022-07" db="EMBL/GenBank/DDBJ databases">
        <authorList>
            <person name="Macas J."/>
            <person name="Novak P."/>
            <person name="Neumann P."/>
        </authorList>
    </citation>
    <scope>NUCLEOTIDE SEQUENCE</scope>
</reference>
<feature type="compositionally biased region" description="Basic and acidic residues" evidence="1">
    <location>
        <begin position="443"/>
        <end position="452"/>
    </location>
</feature>
<dbReference type="GO" id="GO:0003729">
    <property type="term" value="F:mRNA binding"/>
    <property type="evidence" value="ECO:0007669"/>
    <property type="project" value="TreeGrafter"/>
</dbReference>
<dbReference type="Proteomes" id="UP001152523">
    <property type="component" value="Unassembled WGS sequence"/>
</dbReference>
<protein>
    <submittedName>
        <fullName evidence="2">Uncharacterized protein</fullName>
    </submittedName>
</protein>
<organism evidence="2 3">
    <name type="scientific">Cuscuta epithymum</name>
    <dbReference type="NCBI Taxonomy" id="186058"/>
    <lineage>
        <taxon>Eukaryota</taxon>
        <taxon>Viridiplantae</taxon>
        <taxon>Streptophyta</taxon>
        <taxon>Embryophyta</taxon>
        <taxon>Tracheophyta</taxon>
        <taxon>Spermatophyta</taxon>
        <taxon>Magnoliopsida</taxon>
        <taxon>eudicotyledons</taxon>
        <taxon>Gunneridae</taxon>
        <taxon>Pentapetalae</taxon>
        <taxon>asterids</taxon>
        <taxon>lamiids</taxon>
        <taxon>Solanales</taxon>
        <taxon>Convolvulaceae</taxon>
        <taxon>Cuscuteae</taxon>
        <taxon>Cuscuta</taxon>
        <taxon>Cuscuta subgen. Cuscuta</taxon>
    </lineage>
</organism>
<feature type="region of interest" description="Disordered" evidence="1">
    <location>
        <begin position="15"/>
        <end position="61"/>
    </location>
</feature>
<dbReference type="Pfam" id="PF06273">
    <property type="entry name" value="eIF-4B"/>
    <property type="match status" value="1"/>
</dbReference>
<feature type="region of interest" description="Disordered" evidence="1">
    <location>
        <begin position="76"/>
        <end position="255"/>
    </location>
</feature>
<feature type="compositionally biased region" description="Basic and acidic residues" evidence="1">
    <location>
        <begin position="460"/>
        <end position="484"/>
    </location>
</feature>
<gene>
    <name evidence="2" type="ORF">CEPIT_LOCUS31822</name>
</gene>
<feature type="compositionally biased region" description="Basic and acidic residues" evidence="1">
    <location>
        <begin position="151"/>
        <end position="172"/>
    </location>
</feature>
<dbReference type="AlphaFoldDB" id="A0AAV0F910"/>
<name>A0AAV0F910_9ASTE</name>
<feature type="compositionally biased region" description="Low complexity" evidence="1">
    <location>
        <begin position="26"/>
        <end position="35"/>
    </location>
</feature>
<evidence type="ECO:0000313" key="3">
    <source>
        <dbReference type="Proteomes" id="UP001152523"/>
    </source>
</evidence>
<dbReference type="EMBL" id="CAMAPF010000967">
    <property type="protein sequence ID" value="CAH9131987.1"/>
    <property type="molecule type" value="Genomic_DNA"/>
</dbReference>
<feature type="compositionally biased region" description="Polar residues" evidence="1">
    <location>
        <begin position="116"/>
        <end position="126"/>
    </location>
</feature>
<sequence>MSKSPWNIGTWAAEAERAEAEEREQAVAAAAAAPAGNVAGGDSQNFPSLKEANTAKPKKKAVAKMSWQEFTTYDAYGSGGTGRRLTHEEMLHLPTGPRERSAEEMQSGRLGGGFSNYGNRFTGQQSGRNRDRDGDGEGPWGNNRRSYGGFDDDRRGPPSRSSDFDQPSRADEVDNWASAKKPFPSYDSDLTAAPGARSRYAMLGAGGGSSRADDVDNWGASKKPSAPPPARSSTFGSEFRDSRSEADRWTRSVVSQRLVLDSPKSELGTDNVIEVPVKVNKPNPFGAARPREEVLAEKGLDWKKIDDEIEAKKVSSRPTSSQSSRPGSSQSARSEGQILQGMVEGGIKPKVKVNPFGDAKPREVLLEEKGLDWRKIDLELEHGRINRPETDEEKNLKKEIELLKKEARQNPGEDDQGSIIHDELINKKERELELLIRELDDKVRFGEKDSERPGSSSNRVTDRPPSRPGSVDEHRSGEFMDVRRPRSRGTGGDALYGRVDDRRRSLQQQQGGGRPGDDRRGTAQGAFPTEDTRAFQGAARSTDDRRFLQGGGRDRRFVGNRNMERSRSDDRW</sequence>
<evidence type="ECO:0000313" key="2">
    <source>
        <dbReference type="EMBL" id="CAH9131987.1"/>
    </source>
</evidence>
<accession>A0AAV0F910</accession>
<feature type="compositionally biased region" description="Basic and acidic residues" evidence="1">
    <location>
        <begin position="541"/>
        <end position="572"/>
    </location>
</feature>
<feature type="region of interest" description="Disordered" evidence="1">
    <location>
        <begin position="309"/>
        <end position="344"/>
    </location>
</feature>
<keyword evidence="3" id="KW-1185">Reference proteome</keyword>
<feature type="compositionally biased region" description="Low complexity" evidence="1">
    <location>
        <begin position="316"/>
        <end position="334"/>
    </location>
</feature>
<comment type="caution">
    <text evidence="2">The sequence shown here is derived from an EMBL/GenBank/DDBJ whole genome shotgun (WGS) entry which is preliminary data.</text>
</comment>
<feature type="compositionally biased region" description="Basic and acidic residues" evidence="1">
    <location>
        <begin position="238"/>
        <end position="250"/>
    </location>
</feature>
<proteinExistence type="predicted"/>